<dbReference type="AlphaFoldDB" id="A0A501WSG5"/>
<organism evidence="1 2">
    <name type="scientific">Amaricoccus solimangrovi</name>
    <dbReference type="NCBI Taxonomy" id="2589815"/>
    <lineage>
        <taxon>Bacteria</taxon>
        <taxon>Pseudomonadati</taxon>
        <taxon>Pseudomonadota</taxon>
        <taxon>Alphaproteobacteria</taxon>
        <taxon>Rhodobacterales</taxon>
        <taxon>Paracoccaceae</taxon>
        <taxon>Amaricoccus</taxon>
    </lineage>
</organism>
<reference evidence="1 2" key="1">
    <citation type="submission" date="2019-06" db="EMBL/GenBank/DDBJ databases">
        <title>A novel bacterium of genus Amaricoccus, isolated from marine sediment.</title>
        <authorList>
            <person name="Huang H."/>
            <person name="Mo K."/>
            <person name="Hu Y."/>
        </authorList>
    </citation>
    <scope>NUCLEOTIDE SEQUENCE [LARGE SCALE GENOMIC DNA]</scope>
    <source>
        <strain evidence="1 2">HB172011</strain>
    </source>
</reference>
<evidence type="ECO:0000313" key="1">
    <source>
        <dbReference type="EMBL" id="TPE49951.1"/>
    </source>
</evidence>
<dbReference type="EMBL" id="VFRP01000012">
    <property type="protein sequence ID" value="TPE49951.1"/>
    <property type="molecule type" value="Genomic_DNA"/>
</dbReference>
<gene>
    <name evidence="1" type="ORF">FJM51_13435</name>
</gene>
<accession>A0A501WSG5</accession>
<comment type="caution">
    <text evidence="1">The sequence shown here is derived from an EMBL/GenBank/DDBJ whole genome shotgun (WGS) entry which is preliminary data.</text>
</comment>
<proteinExistence type="predicted"/>
<name>A0A501WSG5_9RHOB</name>
<dbReference type="RefSeq" id="WP_140454649.1">
    <property type="nucleotide sequence ID" value="NZ_VFRP01000012.1"/>
</dbReference>
<sequence length="74" mass="8683">MTRHTRPATPARLSEQPRAIAYVSASFLRDVVHIWRLTRAERRLFHACTARTRAHDDLRRAQRRHGALLRRSGQ</sequence>
<keyword evidence="2" id="KW-1185">Reference proteome</keyword>
<evidence type="ECO:0000313" key="2">
    <source>
        <dbReference type="Proteomes" id="UP000319255"/>
    </source>
</evidence>
<dbReference type="Proteomes" id="UP000319255">
    <property type="component" value="Unassembled WGS sequence"/>
</dbReference>
<protein>
    <submittedName>
        <fullName evidence="1">Uncharacterized protein</fullName>
    </submittedName>
</protein>